<dbReference type="AlphaFoldDB" id="A0A1J4L383"/>
<accession>A0A1J4L383</accession>
<feature type="binding site" evidence="4">
    <location>
        <position position="41"/>
    </location>
    <ligand>
        <name>ATP</name>
        <dbReference type="ChEBI" id="CHEBI:30616"/>
    </ligand>
</feature>
<dbReference type="PANTHER" id="PTHR11909">
    <property type="entry name" value="CASEIN KINASE-RELATED"/>
    <property type="match status" value="1"/>
</dbReference>
<dbReference type="RefSeq" id="XP_068369509.1">
    <property type="nucleotide sequence ID" value="XM_068497108.1"/>
</dbReference>
<evidence type="ECO:0000256" key="1">
    <source>
        <dbReference type="ARBA" id="ARBA00012513"/>
    </source>
</evidence>
<evidence type="ECO:0000256" key="2">
    <source>
        <dbReference type="ARBA" id="ARBA00022741"/>
    </source>
</evidence>
<keyword evidence="7" id="KW-0418">Kinase</keyword>
<reference evidence="7" key="1">
    <citation type="submission" date="2016-10" db="EMBL/GenBank/DDBJ databases">
        <authorList>
            <person name="Benchimol M."/>
            <person name="Almeida L.G."/>
            <person name="Vasconcelos A.T."/>
            <person name="Perreira-Neves A."/>
            <person name="Rosa I.A."/>
            <person name="Tasca T."/>
            <person name="Bogo M.R."/>
            <person name="de Souza W."/>
        </authorList>
    </citation>
    <scope>NUCLEOTIDE SEQUENCE [LARGE SCALE GENOMIC DNA]</scope>
    <source>
        <strain evidence="7">K</strain>
    </source>
</reference>
<dbReference type="Pfam" id="PF00069">
    <property type="entry name" value="Pkinase"/>
    <property type="match status" value="1"/>
</dbReference>
<keyword evidence="8" id="KW-1185">Reference proteome</keyword>
<dbReference type="InterPro" id="IPR000719">
    <property type="entry name" value="Prot_kinase_dom"/>
</dbReference>
<dbReference type="EC" id="2.7.11.1" evidence="1"/>
<dbReference type="InterPro" id="IPR050235">
    <property type="entry name" value="CK1_Ser-Thr_kinase"/>
</dbReference>
<evidence type="ECO:0000256" key="3">
    <source>
        <dbReference type="ARBA" id="ARBA00022840"/>
    </source>
</evidence>
<dbReference type="PROSITE" id="PS00107">
    <property type="entry name" value="PROTEIN_KINASE_ATP"/>
    <property type="match status" value="1"/>
</dbReference>
<name>A0A1J4L383_9EUKA</name>
<dbReference type="GeneID" id="94831812"/>
<dbReference type="SMART" id="SM00220">
    <property type="entry name" value="S_TKc"/>
    <property type="match status" value="1"/>
</dbReference>
<dbReference type="Proteomes" id="UP000179807">
    <property type="component" value="Unassembled WGS sequence"/>
</dbReference>
<dbReference type="PROSITE" id="PS00108">
    <property type="entry name" value="PROTEIN_KINASE_ST"/>
    <property type="match status" value="1"/>
</dbReference>
<evidence type="ECO:0000313" key="7">
    <source>
        <dbReference type="EMBL" id="OHT16373.1"/>
    </source>
</evidence>
<keyword evidence="5" id="KW-0723">Serine/threonine-protein kinase</keyword>
<keyword evidence="3 4" id="KW-0067">ATP-binding</keyword>
<keyword evidence="2 4" id="KW-0547">Nucleotide-binding</keyword>
<evidence type="ECO:0000256" key="4">
    <source>
        <dbReference type="PROSITE-ProRule" id="PRU10141"/>
    </source>
</evidence>
<organism evidence="7 8">
    <name type="scientific">Tritrichomonas foetus</name>
    <dbReference type="NCBI Taxonomy" id="1144522"/>
    <lineage>
        <taxon>Eukaryota</taxon>
        <taxon>Metamonada</taxon>
        <taxon>Parabasalia</taxon>
        <taxon>Tritrichomonadida</taxon>
        <taxon>Tritrichomonadidae</taxon>
        <taxon>Tritrichomonas</taxon>
    </lineage>
</organism>
<gene>
    <name evidence="7" type="primary">hhp1</name>
    <name evidence="7" type="ORF">TRFO_13216</name>
</gene>
<dbReference type="PROSITE" id="PS50011">
    <property type="entry name" value="PROTEIN_KINASE_DOM"/>
    <property type="match status" value="1"/>
</dbReference>
<evidence type="ECO:0000259" key="6">
    <source>
        <dbReference type="PROSITE" id="PS50011"/>
    </source>
</evidence>
<comment type="caution">
    <text evidence="7">The sequence shown here is derived from an EMBL/GenBank/DDBJ whole genome shotgun (WGS) entry which is preliminary data.</text>
</comment>
<sequence>MHTNTILNNLYLVKEEIGHGGFGVIYLAENTLKRNKKMAVKYEDITSINEHLKNEYEMYGKLCGISGIPKVEYFGHTALHNVLVMELLGKSLNDLLLEVPNKKFSLKTGLMIFDQMLSLVQICHENGIIHRDIKPSNFLIGREENKSQLFIIDFGLAKSYVDKKTKIHIPYVEGKILTGAAKYVSINTHMGIEPSRRDDLESLGYVIVYLLKGSLPWSHLNGSNNSESISFRDEENDCIHNDDDNNTYHIIQNNTNSRSAIINEKILELKLSTSYDCLCDGLPVEFADYFRMIRNLGFSDEPPYAQIRGTFQKLFRRLKFVYDYKYDWVENGNAVSRTSINVHDKLLGGREFFGAEDTHALKTRRSLPLPQKTPSFKPRETLRKVVPKAVMQRRSRPKMTEDMVVTRMDK</sequence>
<dbReference type="GO" id="GO:0005524">
    <property type="term" value="F:ATP binding"/>
    <property type="evidence" value="ECO:0007669"/>
    <property type="project" value="UniProtKB-UniRule"/>
</dbReference>
<feature type="domain" description="Protein kinase" evidence="6">
    <location>
        <begin position="11"/>
        <end position="315"/>
    </location>
</feature>
<dbReference type="CDD" id="cd14016">
    <property type="entry name" value="STKc_CK1"/>
    <property type="match status" value="1"/>
</dbReference>
<dbReference type="GO" id="GO:0004674">
    <property type="term" value="F:protein serine/threonine kinase activity"/>
    <property type="evidence" value="ECO:0007669"/>
    <property type="project" value="UniProtKB-KW"/>
</dbReference>
<evidence type="ECO:0000256" key="5">
    <source>
        <dbReference type="RuleBase" id="RU000304"/>
    </source>
</evidence>
<dbReference type="InterPro" id="IPR017441">
    <property type="entry name" value="Protein_kinase_ATP_BS"/>
</dbReference>
<dbReference type="Gene3D" id="1.10.510.10">
    <property type="entry name" value="Transferase(Phosphotransferase) domain 1"/>
    <property type="match status" value="1"/>
</dbReference>
<comment type="similarity">
    <text evidence="5">Belongs to the protein kinase superfamily.</text>
</comment>
<dbReference type="InterPro" id="IPR011009">
    <property type="entry name" value="Kinase-like_dom_sf"/>
</dbReference>
<dbReference type="EMBL" id="MLAK01000112">
    <property type="protein sequence ID" value="OHT16373.1"/>
    <property type="molecule type" value="Genomic_DNA"/>
</dbReference>
<protein>
    <recommendedName>
        <fullName evidence="1">non-specific serine/threonine protein kinase</fullName>
        <ecNumber evidence="1">2.7.11.1</ecNumber>
    </recommendedName>
</protein>
<evidence type="ECO:0000313" key="8">
    <source>
        <dbReference type="Proteomes" id="UP000179807"/>
    </source>
</evidence>
<dbReference type="SUPFAM" id="SSF56112">
    <property type="entry name" value="Protein kinase-like (PK-like)"/>
    <property type="match status" value="1"/>
</dbReference>
<dbReference type="InterPro" id="IPR008271">
    <property type="entry name" value="Ser/Thr_kinase_AS"/>
</dbReference>
<keyword evidence="7" id="KW-0808">Transferase</keyword>
<dbReference type="VEuPathDB" id="TrichDB:TRFO_13216"/>
<proteinExistence type="inferred from homology"/>